<feature type="compositionally biased region" description="Basic and acidic residues" evidence="4">
    <location>
        <begin position="507"/>
        <end position="533"/>
    </location>
</feature>
<dbReference type="PROSITE" id="PS51050">
    <property type="entry name" value="ZF_CW"/>
    <property type="match status" value="2"/>
</dbReference>
<sequence>MLIHHYSKHHFAREDLEEDHLKRALRIPSTMQPRFQEKNPEIGYWSTVNSQINESDFVIAPDPPASEGRLSCESGIADYADAVPHIVAGASAPTSYEYWPWSEKLFLGESQQVMTSDAGMYGENKRSSMSVLVALLKEKHQLREDSVFCDIGSGRGVPSITCATWTNVGASIGVEMDEGCFHLSLKHTQDLLVQCVEHQAERGENPLTQPPPLNIGFLLADATTLKTFDPVTHMFSFDLAMPGYMIDLFVELFNKSETCFIYISFRKNLTKFYSLNADLVDKVTLNMQGSGEKHCAFVYRKRDFKVPSKLKNLQAEALKKRSVAADNFWYLVKQSYQPTASQLWAVQQKLQRWLGHSNSRRDPLKSKRKAEVMFRHKLLEWKCHREERLAHRHSRKHSKKKRQDETGEGGEKGTADVDEGAIADSESPPSSAAPKSQSRSRQPAAAAAAAASSSRGVGRPRGSQQGRSRGPRFSDDEDSECSDMYRDENGDFTHERYRKRLAELRMLREEAKKEREEIREKRQARRALREEKKGGRKNSTKRKEKKGKPSLKKGVKGVQEEKKEKKERGPSLIMGMIQNKRRWVHTKIDAGRESRMQNAVEQMLMSQKFLSSHHPDGLGPFCLPPAKGSEGLLKVKEEETGEPSKEGHGDKGVVKAEVVGDAIDETRSAEPNGPSTVTATATATPPPTASEGGNLSQSICPSLPPSPLSRSPREAVKGRDAEQFGKADVGEEGGLSSAGVKTEETGVQQDSSEVAPVNEGAAEAADTAGDGGGEEEGQTNVPTVQGGEAQGEEENEIEPCWIQCDRCDKWRLLVEGLCEEEKKSTSLWLCEMNPDVLHSCCSQPEEGQPTREEVEWALNRAERLPGQKNFIGEGTWWDTVESDFSLSSLSPDSLSSSSSESEEEEEEEEGEGRISTWVMCEKCNKWRRLPSSGKGSRPGKGEWYCSKNPDKRFAKCSQPQEEDNHEIALSFLKTQTNISDSFHVKEEEIARKRRVKPSKPVHASLFFTGSRYTRLLLKEKERERKMLASVGLEDGGGELLFGHESSDFSSDSEYAFMMKQKKSEREEGRKSLGAFTSDRLFNYLSESSCLSSSSEEESTDEMGRSRAAKAAVAASSSSSSSSAQQNPPSPSAVAAAAASVFASSSSDPLPNNAQLEVVADARDAVMAEAADMAPASVAPLGSEGNTAVSEQPPSHEPMQEGLEGNGRDESMGVDSVSQEGEGVGAEAPGGTEVEQERKEKREEKVEFPVLGVEGDVAMEDAEPGVASPAAPALQPIPPPRDPADISVSDPAAPLPVGASPHPPPSYGTHPTGAPEPTAAETGSPAPAIVEGPGVEGGDKEKKVHEGGKETEEVGKSGKKERPRTSLKWPYNKTAEEQKQQPRLKEWEKLALEAERLMTGSIGWADYSTPPDESVSLRLFGDPDFFNQLATQKNQGQGEGEGEGREEEAVPPSPRVTTRGTPYSTAARKSGRIAKLTGEDKEARKEEEQRRKRRQRLVDGHEWRKIQRAKMRGCREERRRLRADRLGVSWEEFTRQRNEKKEQRMAEKEAARQRYLQQQQERWEKQQQELEAKRKQEEEERVKLIEREAKRQKKREETAEKRRQRKEAQEEQARKEAEKAAQRARREAEAAAEKKRKRAEATARRKAREAEQAAAATAEAAAAAASVTAASSQSPSELPGISPAPWGSFGVAAAAAKAKALISEAGSGASPTVEGEQSPVSSEHPLEEVVDLAHRRRLLQSASAGGAADQFVVKAQTATAPESESRVAFRKRKSPPQSPKAERAAEISEEQLASMQGLTRSRRRASVRFSNIMDSMRGGPGGAGAIAKTKSEDQQQQQAGDQSDLPSYRRPVKKVKQEEKEERDQQEGRVIRETSGDVPLSAEGVALMEDGPPSSADLAAAAPKIVPPSSHQPCLPPHFSSQGPQQQGEGEGREWRRTLADSSTAPAGQSGYASDPYQALASLSLPIPSRQSIVVAAAPGTALRGVPLPSSLYAARVHPHPLSGGNPSHQIRPLPDSFQEESTLRFGRPSGGLVGGPAARLSSAHVQGGAFASSGGYAHPRGGVGSEPLREPTRSPQVSRGPPAVGFSAAESRVILGGFPRGGTCVARVPIEPRPPQGSPAGRQMPPSQAADPTEREQTAPVSPAPAPLSPLVVPSAQQAPGGAE</sequence>
<feature type="region of interest" description="Disordered" evidence="4">
    <location>
        <begin position="888"/>
        <end position="913"/>
    </location>
</feature>
<reference evidence="6" key="1">
    <citation type="submission" date="2014-11" db="EMBL/GenBank/DDBJ databases">
        <authorList>
            <person name="Otto D Thomas"/>
            <person name="Naeem Raeece"/>
        </authorList>
    </citation>
    <scope>NUCLEOTIDE SEQUENCE</scope>
</reference>
<dbReference type="Gene3D" id="3.30.40.100">
    <property type="match status" value="2"/>
</dbReference>
<feature type="compositionally biased region" description="Polar residues" evidence="4">
    <location>
        <begin position="691"/>
        <end position="700"/>
    </location>
</feature>
<protein>
    <recommendedName>
        <fullName evidence="5">CW-type domain-containing protein</fullName>
    </recommendedName>
</protein>
<feature type="compositionally biased region" description="Low complexity" evidence="4">
    <location>
        <begin position="422"/>
        <end position="468"/>
    </location>
</feature>
<evidence type="ECO:0000256" key="3">
    <source>
        <dbReference type="ARBA" id="ARBA00022833"/>
    </source>
</evidence>
<feature type="compositionally biased region" description="Acidic residues" evidence="4">
    <location>
        <begin position="900"/>
        <end position="910"/>
    </location>
</feature>
<dbReference type="VEuPathDB" id="CryptoDB:Cvel_17793"/>
<feature type="compositionally biased region" description="Basic and acidic residues" evidence="4">
    <location>
        <begin position="1533"/>
        <end position="1551"/>
    </location>
</feature>
<dbReference type="EMBL" id="CDMZ01000486">
    <property type="protein sequence ID" value="CEM15376.1"/>
    <property type="molecule type" value="Genomic_DNA"/>
</dbReference>
<feature type="compositionally biased region" description="Basic and acidic residues" evidence="4">
    <location>
        <begin position="402"/>
        <end position="415"/>
    </location>
</feature>
<dbReference type="PANTHER" id="PTHR48125:SF12">
    <property type="entry name" value="AT HOOK TRANSCRIPTION FACTOR FAMILY-RELATED"/>
    <property type="match status" value="1"/>
</dbReference>
<feature type="compositionally biased region" description="Basic and acidic residues" evidence="4">
    <location>
        <begin position="1929"/>
        <end position="1938"/>
    </location>
</feature>
<feature type="region of interest" description="Disordered" evidence="4">
    <location>
        <begin position="1087"/>
        <end position="1151"/>
    </location>
</feature>
<feature type="region of interest" description="Disordered" evidence="4">
    <location>
        <begin position="1425"/>
        <end position="1500"/>
    </location>
</feature>
<feature type="compositionally biased region" description="Polar residues" evidence="4">
    <location>
        <begin position="1454"/>
        <end position="1463"/>
    </location>
</feature>
<feature type="compositionally biased region" description="Basic and acidic residues" evidence="4">
    <location>
        <begin position="1476"/>
        <end position="1500"/>
    </location>
</feature>
<feature type="region of interest" description="Disordered" evidence="4">
    <location>
        <begin position="1533"/>
        <end position="1686"/>
    </location>
</feature>
<accession>A0A0G4FMP6</accession>
<evidence type="ECO:0000259" key="5">
    <source>
        <dbReference type="PROSITE" id="PS51050"/>
    </source>
</evidence>
<feature type="compositionally biased region" description="Basic and acidic residues" evidence="4">
    <location>
        <begin position="1234"/>
        <end position="1246"/>
    </location>
</feature>
<feature type="domain" description="CW-type" evidence="5">
    <location>
        <begin position="795"/>
        <end position="849"/>
    </location>
</feature>
<dbReference type="Pfam" id="PF07496">
    <property type="entry name" value="zf-CW"/>
    <property type="match status" value="2"/>
</dbReference>
<dbReference type="InterPro" id="IPR029063">
    <property type="entry name" value="SAM-dependent_MTases_sf"/>
</dbReference>
<feature type="compositionally biased region" description="Low complexity" evidence="4">
    <location>
        <begin position="888"/>
        <end position="899"/>
    </location>
</feature>
<evidence type="ECO:0000256" key="2">
    <source>
        <dbReference type="ARBA" id="ARBA00022771"/>
    </source>
</evidence>
<feature type="compositionally biased region" description="Low complexity" evidence="4">
    <location>
        <begin position="1651"/>
        <end position="1664"/>
    </location>
</feature>
<keyword evidence="2" id="KW-0863">Zinc-finger</keyword>
<feature type="compositionally biased region" description="Basic and acidic residues" evidence="4">
    <location>
        <begin position="711"/>
        <end position="729"/>
    </location>
</feature>
<dbReference type="GO" id="GO:0008270">
    <property type="term" value="F:zinc ion binding"/>
    <property type="evidence" value="ECO:0007669"/>
    <property type="project" value="UniProtKB-KW"/>
</dbReference>
<feature type="compositionally biased region" description="Basic and acidic residues" evidence="4">
    <location>
        <begin position="1854"/>
        <end position="1874"/>
    </location>
</feature>
<feature type="compositionally biased region" description="Polar residues" evidence="4">
    <location>
        <begin position="1183"/>
        <end position="1192"/>
    </location>
</feature>
<feature type="region of interest" description="Disordered" evidence="4">
    <location>
        <begin position="1703"/>
        <end position="1728"/>
    </location>
</feature>
<evidence type="ECO:0000256" key="4">
    <source>
        <dbReference type="SAM" id="MobiDB-lite"/>
    </source>
</evidence>
<feature type="compositionally biased region" description="Basic residues" evidence="4">
    <location>
        <begin position="390"/>
        <end position="401"/>
    </location>
</feature>
<dbReference type="PANTHER" id="PTHR48125">
    <property type="entry name" value="LP07818P1"/>
    <property type="match status" value="1"/>
</dbReference>
<keyword evidence="1" id="KW-0479">Metal-binding</keyword>
<feature type="compositionally biased region" description="Low complexity" evidence="4">
    <location>
        <begin position="1891"/>
        <end position="1902"/>
    </location>
</feature>
<feature type="compositionally biased region" description="Basic and acidic residues" evidence="4">
    <location>
        <begin position="1560"/>
        <end position="1650"/>
    </location>
</feature>
<feature type="region of interest" description="Disordered" evidence="4">
    <location>
        <begin position="507"/>
        <end position="578"/>
    </location>
</feature>
<feature type="compositionally biased region" description="Basic residues" evidence="4">
    <location>
        <begin position="534"/>
        <end position="555"/>
    </location>
</feature>
<dbReference type="InterPro" id="IPR011124">
    <property type="entry name" value="Znf_CW"/>
</dbReference>
<dbReference type="Gene3D" id="3.40.50.150">
    <property type="entry name" value="Vaccinia Virus protein VP39"/>
    <property type="match status" value="1"/>
</dbReference>
<feature type="region of interest" description="Disordered" evidence="4">
    <location>
        <begin position="1175"/>
        <end position="1381"/>
    </location>
</feature>
<feature type="domain" description="CW-type" evidence="5">
    <location>
        <begin position="911"/>
        <end position="964"/>
    </location>
</feature>
<keyword evidence="3" id="KW-0862">Zinc</keyword>
<feature type="region of interest" description="Disordered" evidence="4">
    <location>
        <begin position="1740"/>
        <end position="1953"/>
    </location>
</feature>
<evidence type="ECO:0000313" key="6">
    <source>
        <dbReference type="EMBL" id="CEM15376.1"/>
    </source>
</evidence>
<evidence type="ECO:0000256" key="1">
    <source>
        <dbReference type="ARBA" id="ARBA00022723"/>
    </source>
</evidence>
<feature type="region of interest" description="Disordered" evidence="4">
    <location>
        <begin position="389"/>
        <end position="488"/>
    </location>
</feature>
<feature type="region of interest" description="Disordered" evidence="4">
    <location>
        <begin position="620"/>
        <end position="795"/>
    </location>
</feature>
<gene>
    <name evidence="6" type="ORF">Cvel_17793</name>
</gene>
<feature type="compositionally biased region" description="Basic and acidic residues" evidence="4">
    <location>
        <begin position="1336"/>
        <end position="1363"/>
    </location>
</feature>
<organism evidence="6">
    <name type="scientific">Chromera velia CCMP2878</name>
    <dbReference type="NCBI Taxonomy" id="1169474"/>
    <lineage>
        <taxon>Eukaryota</taxon>
        <taxon>Sar</taxon>
        <taxon>Alveolata</taxon>
        <taxon>Colpodellida</taxon>
        <taxon>Chromeraceae</taxon>
        <taxon>Chromera</taxon>
    </lineage>
</organism>
<feature type="compositionally biased region" description="Basic and acidic residues" evidence="4">
    <location>
        <begin position="633"/>
        <end position="654"/>
    </location>
</feature>
<feature type="compositionally biased region" description="Basic and acidic residues" evidence="4">
    <location>
        <begin position="558"/>
        <end position="569"/>
    </location>
</feature>
<proteinExistence type="predicted"/>
<feature type="compositionally biased region" description="Low complexity" evidence="4">
    <location>
        <begin position="759"/>
        <end position="768"/>
    </location>
</feature>
<feature type="compositionally biased region" description="Low complexity" evidence="4">
    <location>
        <begin position="1108"/>
        <end position="1146"/>
    </location>
</feature>
<feature type="region of interest" description="Disordered" evidence="4">
    <location>
        <begin position="2043"/>
        <end position="2085"/>
    </location>
</feature>
<feature type="region of interest" description="Disordered" evidence="4">
    <location>
        <begin position="2098"/>
        <end position="2164"/>
    </location>
</feature>
<feature type="compositionally biased region" description="Low complexity" evidence="4">
    <location>
        <begin position="674"/>
        <end position="683"/>
    </location>
</feature>
<name>A0A0G4FMP6_9ALVE</name>
<dbReference type="SUPFAM" id="SSF53335">
    <property type="entry name" value="S-adenosyl-L-methionine-dependent methyltransferases"/>
    <property type="match status" value="1"/>
</dbReference>